<proteinExistence type="predicted"/>
<organism evidence="1 2">
    <name type="scientific">Panagrolaimus sp. JU765</name>
    <dbReference type="NCBI Taxonomy" id="591449"/>
    <lineage>
        <taxon>Eukaryota</taxon>
        <taxon>Metazoa</taxon>
        <taxon>Ecdysozoa</taxon>
        <taxon>Nematoda</taxon>
        <taxon>Chromadorea</taxon>
        <taxon>Rhabditida</taxon>
        <taxon>Tylenchina</taxon>
        <taxon>Panagrolaimomorpha</taxon>
        <taxon>Panagrolaimoidea</taxon>
        <taxon>Panagrolaimidae</taxon>
        <taxon>Panagrolaimus</taxon>
    </lineage>
</organism>
<evidence type="ECO:0000313" key="1">
    <source>
        <dbReference type="Proteomes" id="UP000887576"/>
    </source>
</evidence>
<accession>A0AC34Q652</accession>
<protein>
    <submittedName>
        <fullName evidence="2">Uncharacterized protein</fullName>
    </submittedName>
</protein>
<dbReference type="WBParaSite" id="JU765_v2.g13175.t1">
    <property type="protein sequence ID" value="JU765_v2.g13175.t1"/>
    <property type="gene ID" value="JU765_v2.g13175"/>
</dbReference>
<sequence>MVNFTVDSPIFPGITNYLESIESGLKKISSSTDNLISLQNISTSLQKMAMVPPQQLGLYEWFDENVYGMIMFFILCFLLVAIILLIIACIIWLFLCYPRRQKQKNLDKLTEVKVASINDKALSPSKTDLPKEVQPVLETPEKSQPTAEIMAAKKENKTVLRPPIPLYPETKKEKIAAVNEPFYCPRFPTRELPHEPLEVKTNLPPTLPPSPPTDVPKEVSTPKLELKPAPMTPKQANKPLNDVPIIDGTEPQLLRSDAEIKEIPFRDCVDKRPSAPSSRKQSIRSPTIPPPYPMSNLLVPAVQTTPSAVSSDVSSPKQSTISSSIPSPNAKNKDEIKKTSDSSSSDDEAFQQKVRGNETMPGRNVKGPRKELVV</sequence>
<dbReference type="Proteomes" id="UP000887576">
    <property type="component" value="Unplaced"/>
</dbReference>
<reference evidence="2" key="1">
    <citation type="submission" date="2022-11" db="UniProtKB">
        <authorList>
            <consortium name="WormBaseParasite"/>
        </authorList>
    </citation>
    <scope>IDENTIFICATION</scope>
</reference>
<evidence type="ECO:0000313" key="2">
    <source>
        <dbReference type="WBParaSite" id="JU765_v2.g13175.t1"/>
    </source>
</evidence>
<name>A0AC34Q652_9BILA</name>